<dbReference type="Pfam" id="PF00561">
    <property type="entry name" value="Abhydrolase_1"/>
    <property type="match status" value="1"/>
</dbReference>
<dbReference type="AlphaFoldDB" id="A0A0E9NML4"/>
<gene>
    <name evidence="4" type="ORF">G7K_5233-t1</name>
</gene>
<dbReference type="InterPro" id="IPR029058">
    <property type="entry name" value="AB_hydrolase_fold"/>
</dbReference>
<reference evidence="4 5" key="1">
    <citation type="journal article" date="2011" name="J. Gen. Appl. Microbiol.">
        <title>Draft genome sequencing of the enigmatic yeast Saitoella complicata.</title>
        <authorList>
            <person name="Nishida H."/>
            <person name="Hamamoto M."/>
            <person name="Sugiyama J."/>
        </authorList>
    </citation>
    <scope>NUCLEOTIDE SEQUENCE [LARGE SCALE GENOMIC DNA]</scope>
    <source>
        <strain evidence="4 5">NRRL Y-17804</strain>
    </source>
</reference>
<dbReference type="EMBL" id="BACD03000041">
    <property type="protein sequence ID" value="GAO51122.1"/>
    <property type="molecule type" value="Genomic_DNA"/>
</dbReference>
<evidence type="ECO:0000313" key="5">
    <source>
        <dbReference type="Proteomes" id="UP000033140"/>
    </source>
</evidence>
<dbReference type="InterPro" id="IPR000639">
    <property type="entry name" value="Epox_hydrolase-like"/>
</dbReference>
<comment type="caution">
    <text evidence="4">The sequence shown here is derived from an EMBL/GenBank/DDBJ whole genome shotgun (WGS) entry which is preliminary data.</text>
</comment>
<dbReference type="RefSeq" id="XP_019021486.1">
    <property type="nucleotide sequence ID" value="XM_019172181.1"/>
</dbReference>
<dbReference type="Proteomes" id="UP000033140">
    <property type="component" value="Unassembled WGS sequence"/>
</dbReference>
<dbReference type="GO" id="GO:0016787">
    <property type="term" value="F:hydrolase activity"/>
    <property type="evidence" value="ECO:0007669"/>
    <property type="project" value="UniProtKB-KW"/>
</dbReference>
<evidence type="ECO:0000313" key="4">
    <source>
        <dbReference type="EMBL" id="GAO51122.1"/>
    </source>
</evidence>
<dbReference type="PRINTS" id="PR00111">
    <property type="entry name" value="ABHYDROLASE"/>
</dbReference>
<evidence type="ECO:0000259" key="3">
    <source>
        <dbReference type="Pfam" id="PF00561"/>
    </source>
</evidence>
<dbReference type="STRING" id="698492.A0A0E9NML4"/>
<reference evidence="4 5" key="3">
    <citation type="journal article" date="2015" name="Genome Announc.">
        <title>Draft Genome Sequence of the Archiascomycetous Yeast Saitoella complicata.</title>
        <authorList>
            <person name="Yamauchi K."/>
            <person name="Kondo S."/>
            <person name="Hamamoto M."/>
            <person name="Takahashi Y."/>
            <person name="Ogura Y."/>
            <person name="Hayashi T."/>
            <person name="Nishida H."/>
        </authorList>
    </citation>
    <scope>NUCLEOTIDE SEQUENCE [LARGE SCALE GENOMIC DNA]</scope>
    <source>
        <strain evidence="4 5">NRRL Y-17804</strain>
    </source>
</reference>
<comment type="similarity">
    <text evidence="2">Belongs to the AB hydrolase superfamily. Epoxide hydrolase family.</text>
</comment>
<dbReference type="InterPro" id="IPR000073">
    <property type="entry name" value="AB_hydrolase_1"/>
</dbReference>
<keyword evidence="1" id="KW-0378">Hydrolase</keyword>
<feature type="domain" description="AB hydrolase-1" evidence="3">
    <location>
        <begin position="41"/>
        <end position="141"/>
    </location>
</feature>
<evidence type="ECO:0000256" key="1">
    <source>
        <dbReference type="ARBA" id="ARBA00022801"/>
    </source>
</evidence>
<protein>
    <recommendedName>
        <fullName evidence="3">AB hydrolase-1 domain-containing protein</fullName>
    </recommendedName>
</protein>
<dbReference type="OrthoDB" id="284184at2759"/>
<dbReference type="SUPFAM" id="SSF53474">
    <property type="entry name" value="alpha/beta-Hydrolases"/>
    <property type="match status" value="1"/>
</dbReference>
<reference evidence="4 5" key="2">
    <citation type="journal article" date="2014" name="J. Gen. Appl. Microbiol.">
        <title>The early diverging ascomycetous budding yeast Saitoella complicata has three histone deacetylases belonging to the Clr6, Hos2, and Rpd3 lineages.</title>
        <authorList>
            <person name="Nishida H."/>
            <person name="Matsumoto T."/>
            <person name="Kondo S."/>
            <person name="Hamamoto M."/>
            <person name="Yoshikawa H."/>
        </authorList>
    </citation>
    <scope>NUCLEOTIDE SEQUENCE [LARGE SCALE GENOMIC DNA]</scope>
    <source>
        <strain evidence="4 5">NRRL Y-17804</strain>
    </source>
</reference>
<dbReference type="Gene3D" id="3.40.50.1820">
    <property type="entry name" value="alpha/beta hydrolase"/>
    <property type="match status" value="1"/>
</dbReference>
<dbReference type="PANTHER" id="PTHR43329">
    <property type="entry name" value="EPOXIDE HYDROLASE"/>
    <property type="match status" value="1"/>
</dbReference>
<proteinExistence type="inferred from homology"/>
<sequence>MEILNHQGEPVTHSRALLPGPTKLRLHYYTTSTSPSSSDKPALLLLHGVPKTSYYWRKVIPLLSHKYRIICPDMRGLGDSSHPASGYDMGTVARDFADLMTELGIEKFHLVGEDWGAAAAYALAAQCPNRVKSLVFQEMVLPGYGLESWSAFTKVHVNSGTWLWHVGFYAVPDVPELLITGHEREYFSSFIKNEAWNPSAITPDAINEYVRCYSNPGGLRSMLSIYRATLETGDQNREFSKNKLKMPVLAIGSKHFIGEEVKRQMEYVSEKVEYKELPWGHQLAEECPEELAGVYLEWLEGKK</sequence>
<name>A0A0E9NML4_SAICN</name>
<dbReference type="PRINTS" id="PR00412">
    <property type="entry name" value="EPOXHYDRLASE"/>
</dbReference>
<organism evidence="4 5">
    <name type="scientific">Saitoella complicata (strain BCRC 22490 / CBS 7301 / JCM 7358 / NBRC 10748 / NRRL Y-17804)</name>
    <dbReference type="NCBI Taxonomy" id="698492"/>
    <lineage>
        <taxon>Eukaryota</taxon>
        <taxon>Fungi</taxon>
        <taxon>Dikarya</taxon>
        <taxon>Ascomycota</taxon>
        <taxon>Taphrinomycotina</taxon>
        <taxon>Taphrinomycotina incertae sedis</taxon>
        <taxon>Saitoella</taxon>
    </lineage>
</organism>
<accession>A0A0E9NML4</accession>
<keyword evidence="5" id="KW-1185">Reference proteome</keyword>
<dbReference type="OMA" id="WQFSFNA"/>
<evidence type="ECO:0000256" key="2">
    <source>
        <dbReference type="ARBA" id="ARBA00038334"/>
    </source>
</evidence>